<dbReference type="OrthoDB" id="1470350at2759"/>
<keyword evidence="9" id="KW-0560">Oxidoreductase</keyword>
<evidence type="ECO:0000256" key="5">
    <source>
        <dbReference type="ARBA" id="ARBA00022617"/>
    </source>
</evidence>
<dbReference type="EMBL" id="ML213606">
    <property type="protein sequence ID" value="TFK37879.1"/>
    <property type="molecule type" value="Genomic_DNA"/>
</dbReference>
<evidence type="ECO:0000256" key="4">
    <source>
        <dbReference type="ARBA" id="ARBA00010617"/>
    </source>
</evidence>
<dbReference type="PRINTS" id="PR00385">
    <property type="entry name" value="P450"/>
</dbReference>
<evidence type="ECO:0000256" key="7">
    <source>
        <dbReference type="ARBA" id="ARBA00022723"/>
    </source>
</evidence>
<dbReference type="GO" id="GO:0005506">
    <property type="term" value="F:iron ion binding"/>
    <property type="evidence" value="ECO:0007669"/>
    <property type="project" value="InterPro"/>
</dbReference>
<feature type="binding site" description="axial binding residue" evidence="13">
    <location>
        <position position="461"/>
    </location>
    <ligand>
        <name>heme</name>
        <dbReference type="ChEBI" id="CHEBI:30413"/>
    </ligand>
    <ligandPart>
        <name>Fe</name>
        <dbReference type="ChEBI" id="CHEBI:18248"/>
    </ligandPart>
</feature>
<proteinExistence type="inferred from homology"/>
<evidence type="ECO:0000256" key="1">
    <source>
        <dbReference type="ARBA" id="ARBA00001971"/>
    </source>
</evidence>
<evidence type="ECO:0000256" key="12">
    <source>
        <dbReference type="ARBA" id="ARBA00023136"/>
    </source>
</evidence>
<dbReference type="GO" id="GO:0016705">
    <property type="term" value="F:oxidoreductase activity, acting on paired donors, with incorporation or reduction of molecular oxygen"/>
    <property type="evidence" value="ECO:0007669"/>
    <property type="project" value="InterPro"/>
</dbReference>
<comment type="subcellular location">
    <subcellularLocation>
        <location evidence="2">Membrane</location>
    </subcellularLocation>
</comment>
<comment type="similarity">
    <text evidence="4">Belongs to the cytochrome P450 family.</text>
</comment>
<evidence type="ECO:0000256" key="13">
    <source>
        <dbReference type="PIRSR" id="PIRSR602403-1"/>
    </source>
</evidence>
<dbReference type="PANTHER" id="PTHR24305:SF166">
    <property type="entry name" value="CYTOCHROME P450 12A4, MITOCHONDRIAL-RELATED"/>
    <property type="match status" value="1"/>
</dbReference>
<dbReference type="InterPro" id="IPR001128">
    <property type="entry name" value="Cyt_P450"/>
</dbReference>
<sequence length="519" mass="57308">MGIILGVTLLVACFTVILIFKLSISRDDVSSIPGPPSKSWLFGNLLEFVLGLPSGKTEFGWMSKYGMVHRFKACFGQERLMVSDPTALRYILSNPTLFVKSPSHQLINLVAFGEGSLLHAKGEVHSRIRSVMNPMFSAANVRALTPILEKAAQDLSERWESVSGSVIDVYRAMHNTSLQAVGEGIMGHDIHGDTAFAASYANLVNSAAKRSNATILGDAILSRLPAATASILKNFPPPELRPFLDHRKMTSALATRLLNTKTEALRLGIEPEKDLFSVLVGENAELSSSKMTFEEIKNQFGTITVAGEDTTANTLVWVLFVLSQNPQWQDQLREEVYQAFADNSDSFLDYDRLPFLNALIKETLRFYSTVPHTERISAEETVIPLSEPITTSTGKVLNEVKLNKGRYVTIAIACYQRLTSVWGADANEFKPSRWMQGEAAQGASLGPYANLLCFLGGPRTCIGWRFAILETQVVLCELIRKFTFSLPDDVHLQPAYAITLVPVDGDGKSYLPLRVDRLE</sequence>
<reference evidence="14 15" key="1">
    <citation type="journal article" date="2019" name="Nat. Ecol. Evol.">
        <title>Megaphylogeny resolves global patterns of mushroom evolution.</title>
        <authorList>
            <person name="Varga T."/>
            <person name="Krizsan K."/>
            <person name="Foldi C."/>
            <person name="Dima B."/>
            <person name="Sanchez-Garcia M."/>
            <person name="Sanchez-Ramirez S."/>
            <person name="Szollosi G.J."/>
            <person name="Szarkandi J.G."/>
            <person name="Papp V."/>
            <person name="Albert L."/>
            <person name="Andreopoulos W."/>
            <person name="Angelini C."/>
            <person name="Antonin V."/>
            <person name="Barry K.W."/>
            <person name="Bougher N.L."/>
            <person name="Buchanan P."/>
            <person name="Buyck B."/>
            <person name="Bense V."/>
            <person name="Catcheside P."/>
            <person name="Chovatia M."/>
            <person name="Cooper J."/>
            <person name="Damon W."/>
            <person name="Desjardin D."/>
            <person name="Finy P."/>
            <person name="Geml J."/>
            <person name="Haridas S."/>
            <person name="Hughes K."/>
            <person name="Justo A."/>
            <person name="Karasinski D."/>
            <person name="Kautmanova I."/>
            <person name="Kiss B."/>
            <person name="Kocsube S."/>
            <person name="Kotiranta H."/>
            <person name="LaButti K.M."/>
            <person name="Lechner B.E."/>
            <person name="Liimatainen K."/>
            <person name="Lipzen A."/>
            <person name="Lukacs Z."/>
            <person name="Mihaltcheva S."/>
            <person name="Morgado L.N."/>
            <person name="Niskanen T."/>
            <person name="Noordeloos M.E."/>
            <person name="Ohm R.A."/>
            <person name="Ortiz-Santana B."/>
            <person name="Ovrebo C."/>
            <person name="Racz N."/>
            <person name="Riley R."/>
            <person name="Savchenko A."/>
            <person name="Shiryaev A."/>
            <person name="Soop K."/>
            <person name="Spirin V."/>
            <person name="Szebenyi C."/>
            <person name="Tomsovsky M."/>
            <person name="Tulloss R.E."/>
            <person name="Uehling J."/>
            <person name="Grigoriev I.V."/>
            <person name="Vagvolgyi C."/>
            <person name="Papp T."/>
            <person name="Martin F.M."/>
            <person name="Miettinen O."/>
            <person name="Hibbett D.S."/>
            <person name="Nagy L.G."/>
        </authorList>
    </citation>
    <scope>NUCLEOTIDE SEQUENCE [LARGE SCALE GENOMIC DNA]</scope>
    <source>
        <strain evidence="14 15">CBS 166.37</strain>
    </source>
</reference>
<dbReference type="GO" id="GO:0004497">
    <property type="term" value="F:monooxygenase activity"/>
    <property type="evidence" value="ECO:0007669"/>
    <property type="project" value="UniProtKB-KW"/>
</dbReference>
<evidence type="ECO:0000313" key="15">
    <source>
        <dbReference type="Proteomes" id="UP000308652"/>
    </source>
</evidence>
<evidence type="ECO:0000256" key="2">
    <source>
        <dbReference type="ARBA" id="ARBA00004370"/>
    </source>
</evidence>
<evidence type="ECO:0000256" key="6">
    <source>
        <dbReference type="ARBA" id="ARBA00022692"/>
    </source>
</evidence>
<evidence type="ECO:0000256" key="3">
    <source>
        <dbReference type="ARBA" id="ARBA00004721"/>
    </source>
</evidence>
<keyword evidence="15" id="KW-1185">Reference proteome</keyword>
<dbReference type="SUPFAM" id="SSF48264">
    <property type="entry name" value="Cytochrome P450"/>
    <property type="match status" value="1"/>
</dbReference>
<evidence type="ECO:0000256" key="9">
    <source>
        <dbReference type="ARBA" id="ARBA00023002"/>
    </source>
</evidence>
<keyword evidence="6" id="KW-0812">Transmembrane</keyword>
<keyword evidence="11" id="KW-0503">Monooxygenase</keyword>
<keyword evidence="8" id="KW-1133">Transmembrane helix</keyword>
<name>A0A5C3LXB5_9AGAR</name>
<dbReference type="Pfam" id="PF00067">
    <property type="entry name" value="p450"/>
    <property type="match status" value="1"/>
</dbReference>
<dbReference type="InterPro" id="IPR050121">
    <property type="entry name" value="Cytochrome_P450_monoxygenase"/>
</dbReference>
<dbReference type="InterPro" id="IPR036396">
    <property type="entry name" value="Cyt_P450_sf"/>
</dbReference>
<organism evidence="14 15">
    <name type="scientific">Crucibulum laeve</name>
    <dbReference type="NCBI Taxonomy" id="68775"/>
    <lineage>
        <taxon>Eukaryota</taxon>
        <taxon>Fungi</taxon>
        <taxon>Dikarya</taxon>
        <taxon>Basidiomycota</taxon>
        <taxon>Agaricomycotina</taxon>
        <taxon>Agaricomycetes</taxon>
        <taxon>Agaricomycetidae</taxon>
        <taxon>Agaricales</taxon>
        <taxon>Agaricineae</taxon>
        <taxon>Nidulariaceae</taxon>
        <taxon>Crucibulum</taxon>
    </lineage>
</organism>
<keyword evidence="5 13" id="KW-0349">Heme</keyword>
<accession>A0A5C3LXB5</accession>
<keyword evidence="10 13" id="KW-0408">Iron</keyword>
<dbReference type="STRING" id="68775.A0A5C3LXB5"/>
<evidence type="ECO:0000313" key="14">
    <source>
        <dbReference type="EMBL" id="TFK37879.1"/>
    </source>
</evidence>
<comment type="pathway">
    <text evidence="3">Secondary metabolite biosynthesis; terpenoid biosynthesis.</text>
</comment>
<keyword evidence="12" id="KW-0472">Membrane</keyword>
<dbReference type="Gene3D" id="1.10.630.10">
    <property type="entry name" value="Cytochrome P450"/>
    <property type="match status" value="1"/>
</dbReference>
<dbReference type="PANTHER" id="PTHR24305">
    <property type="entry name" value="CYTOCHROME P450"/>
    <property type="match status" value="1"/>
</dbReference>
<evidence type="ECO:0000256" key="8">
    <source>
        <dbReference type="ARBA" id="ARBA00022989"/>
    </source>
</evidence>
<dbReference type="InterPro" id="IPR002403">
    <property type="entry name" value="Cyt_P450_E_grp-IV"/>
</dbReference>
<evidence type="ECO:0000256" key="11">
    <source>
        <dbReference type="ARBA" id="ARBA00023033"/>
    </source>
</evidence>
<evidence type="ECO:0000256" key="10">
    <source>
        <dbReference type="ARBA" id="ARBA00023004"/>
    </source>
</evidence>
<protein>
    <submittedName>
        <fullName evidence="14">Cytochrome P450</fullName>
    </submittedName>
</protein>
<dbReference type="AlphaFoldDB" id="A0A5C3LXB5"/>
<dbReference type="GO" id="GO:0016020">
    <property type="term" value="C:membrane"/>
    <property type="evidence" value="ECO:0007669"/>
    <property type="project" value="UniProtKB-SubCell"/>
</dbReference>
<comment type="cofactor">
    <cofactor evidence="1 13">
        <name>heme</name>
        <dbReference type="ChEBI" id="CHEBI:30413"/>
    </cofactor>
</comment>
<keyword evidence="7 13" id="KW-0479">Metal-binding</keyword>
<gene>
    <name evidence="14" type="ORF">BDQ12DRAFT_684779</name>
</gene>
<dbReference type="Proteomes" id="UP000308652">
    <property type="component" value="Unassembled WGS sequence"/>
</dbReference>
<dbReference type="PRINTS" id="PR00465">
    <property type="entry name" value="EP450IV"/>
</dbReference>
<dbReference type="GO" id="GO:0020037">
    <property type="term" value="F:heme binding"/>
    <property type="evidence" value="ECO:0007669"/>
    <property type="project" value="InterPro"/>
</dbReference>